<keyword evidence="1" id="KW-0732">Signal</keyword>
<evidence type="ECO:0000256" key="1">
    <source>
        <dbReference type="SAM" id="SignalP"/>
    </source>
</evidence>
<keyword evidence="3" id="KW-1185">Reference proteome</keyword>
<feature type="non-terminal residue" evidence="2">
    <location>
        <position position="138"/>
    </location>
</feature>
<comment type="caution">
    <text evidence="2">The sequence shown here is derived from an EMBL/GenBank/DDBJ whole genome shotgun (WGS) entry which is preliminary data.</text>
</comment>
<dbReference type="EMBL" id="JXTB01000085">
    <property type="protein sequence ID" value="PON65729.1"/>
    <property type="molecule type" value="Genomic_DNA"/>
</dbReference>
<proteinExistence type="predicted"/>
<name>A0A2P5CXE7_PARAD</name>
<organism evidence="2 3">
    <name type="scientific">Parasponia andersonii</name>
    <name type="common">Sponia andersonii</name>
    <dbReference type="NCBI Taxonomy" id="3476"/>
    <lineage>
        <taxon>Eukaryota</taxon>
        <taxon>Viridiplantae</taxon>
        <taxon>Streptophyta</taxon>
        <taxon>Embryophyta</taxon>
        <taxon>Tracheophyta</taxon>
        <taxon>Spermatophyta</taxon>
        <taxon>Magnoliopsida</taxon>
        <taxon>eudicotyledons</taxon>
        <taxon>Gunneridae</taxon>
        <taxon>Pentapetalae</taxon>
        <taxon>rosids</taxon>
        <taxon>fabids</taxon>
        <taxon>Rosales</taxon>
        <taxon>Cannabaceae</taxon>
        <taxon>Parasponia</taxon>
    </lineage>
</organism>
<feature type="signal peptide" evidence="1">
    <location>
        <begin position="1"/>
        <end position="16"/>
    </location>
</feature>
<evidence type="ECO:0000313" key="3">
    <source>
        <dbReference type="Proteomes" id="UP000237105"/>
    </source>
</evidence>
<dbReference type="AlphaFoldDB" id="A0A2P5CXE7"/>
<reference evidence="3" key="1">
    <citation type="submission" date="2016-06" db="EMBL/GenBank/DDBJ databases">
        <title>Parallel loss of symbiosis genes in relatives of nitrogen-fixing non-legume Parasponia.</title>
        <authorList>
            <person name="Van Velzen R."/>
            <person name="Holmer R."/>
            <person name="Bu F."/>
            <person name="Rutten L."/>
            <person name="Van Zeijl A."/>
            <person name="Liu W."/>
            <person name="Santuari L."/>
            <person name="Cao Q."/>
            <person name="Sharma T."/>
            <person name="Shen D."/>
            <person name="Roswanjaya Y."/>
            <person name="Wardhani T."/>
            <person name="Kalhor M.S."/>
            <person name="Jansen J."/>
            <person name="Van den Hoogen J."/>
            <person name="Gungor B."/>
            <person name="Hartog M."/>
            <person name="Hontelez J."/>
            <person name="Verver J."/>
            <person name="Yang W.-C."/>
            <person name="Schijlen E."/>
            <person name="Repin R."/>
            <person name="Schilthuizen M."/>
            <person name="Schranz E."/>
            <person name="Heidstra R."/>
            <person name="Miyata K."/>
            <person name="Fedorova E."/>
            <person name="Kohlen W."/>
            <person name="Bisseling T."/>
            <person name="Smit S."/>
            <person name="Geurts R."/>
        </authorList>
    </citation>
    <scope>NUCLEOTIDE SEQUENCE [LARGE SCALE GENOMIC DNA]</scope>
    <source>
        <strain evidence="3">cv. WU1-14</strain>
    </source>
</reference>
<evidence type="ECO:0000313" key="2">
    <source>
        <dbReference type="EMBL" id="PON65729.1"/>
    </source>
</evidence>
<protein>
    <submittedName>
        <fullName evidence="2">Uncharacterized protein</fullName>
    </submittedName>
</protein>
<feature type="chain" id="PRO_5015133629" evidence="1">
    <location>
        <begin position="17"/>
        <end position="138"/>
    </location>
</feature>
<sequence>MLFSLYILHLIIWGISKNRKQEESYKRWTQNQVSEKWDPGDFLAIAFTNIHEKIDKNKTKANSPLEEYSILQKNKSFSSSVCNSSSQFHVCIQVSEEKKKRKRGVSLSFACGSSKYHSVSIKFNTERYQQQQPLYSIF</sequence>
<gene>
    <name evidence="2" type="ORF">PanWU01x14_114720</name>
</gene>
<dbReference type="Proteomes" id="UP000237105">
    <property type="component" value="Unassembled WGS sequence"/>
</dbReference>
<accession>A0A2P5CXE7</accession>